<evidence type="ECO:0000256" key="5">
    <source>
        <dbReference type="RuleBase" id="RU361168"/>
    </source>
</evidence>
<dbReference type="Gene3D" id="2.80.10.50">
    <property type="match status" value="1"/>
</dbReference>
<dbReference type="PANTHER" id="PTHR11452:SF33">
    <property type="entry name" value="ALPHA-GALACTOSIDASE 2"/>
    <property type="match status" value="1"/>
</dbReference>
<dbReference type="SUPFAM" id="SSF50370">
    <property type="entry name" value="Ricin B-like lectins"/>
    <property type="match status" value="1"/>
</dbReference>
<dbReference type="Pfam" id="PF17801">
    <property type="entry name" value="Melibiase_C"/>
    <property type="match status" value="1"/>
</dbReference>
<evidence type="ECO:0000256" key="1">
    <source>
        <dbReference type="ARBA" id="ARBA00009743"/>
    </source>
</evidence>
<evidence type="ECO:0000256" key="2">
    <source>
        <dbReference type="ARBA" id="ARBA00022729"/>
    </source>
</evidence>
<dbReference type="Gene3D" id="3.20.20.70">
    <property type="entry name" value="Aldolase class I"/>
    <property type="match status" value="1"/>
</dbReference>
<feature type="signal peptide" evidence="6">
    <location>
        <begin position="1"/>
        <end position="39"/>
    </location>
</feature>
<dbReference type="SMART" id="SM00458">
    <property type="entry name" value="RICIN"/>
    <property type="match status" value="1"/>
</dbReference>
<evidence type="ECO:0000256" key="3">
    <source>
        <dbReference type="ARBA" id="ARBA00022801"/>
    </source>
</evidence>
<dbReference type="EMBL" id="JBHEZZ010000005">
    <property type="protein sequence ID" value="MFC1402079.1"/>
    <property type="molecule type" value="Genomic_DNA"/>
</dbReference>
<dbReference type="SUPFAM" id="SSF51011">
    <property type="entry name" value="Glycosyl hydrolase domain"/>
    <property type="match status" value="1"/>
</dbReference>
<keyword evidence="9" id="KW-1185">Reference proteome</keyword>
<dbReference type="Proteomes" id="UP001592528">
    <property type="component" value="Unassembled WGS sequence"/>
</dbReference>
<dbReference type="PROSITE" id="PS50231">
    <property type="entry name" value="RICIN_B_LECTIN"/>
    <property type="match status" value="1"/>
</dbReference>
<dbReference type="RefSeq" id="WP_084713900.1">
    <property type="nucleotide sequence ID" value="NZ_JBHEZZ010000005.1"/>
</dbReference>
<evidence type="ECO:0000259" key="7">
    <source>
        <dbReference type="SMART" id="SM00458"/>
    </source>
</evidence>
<proteinExistence type="inferred from homology"/>
<protein>
    <recommendedName>
        <fullName evidence="5">Alpha-galactosidase</fullName>
        <ecNumber evidence="5">3.2.1.22</ecNumber>
    </recommendedName>
    <alternativeName>
        <fullName evidence="5">Melibiase</fullName>
    </alternativeName>
</protein>
<evidence type="ECO:0000313" key="8">
    <source>
        <dbReference type="EMBL" id="MFC1402079.1"/>
    </source>
</evidence>
<evidence type="ECO:0000313" key="9">
    <source>
        <dbReference type="Proteomes" id="UP001592528"/>
    </source>
</evidence>
<sequence length="586" mass="61174">MRQGIPRTVDRRARRLVAALTAGAAALAMALLPMPQAQAENNGVGQTPALGWSSWSYVRSAPTAAVIDAQADAMKSSGLAAIGYQYVNIDDFYYQCPGSQGPGVDQYGRWATDTTKFPPSGSTDGIAVVANHVHADGLKFGIYVTPGISKQAVAQNTPIQGTSYHADDIATTSSENNYNCGGMVGIDYSKPGAQAFINSWANEFASWGVDYVKIDGVGTGDVGDVQAWSAALQQTGRPIHLELSNNLAIGSAGTWAQYSNGWRTGGDVECYCGSNGSSYPLTDWGNIQQRYAQVAAWQPYGGPGAFNDYDSIEVGNGSNDGLTAPERQSQLSLWAMAASPLILGTDLTHLDATDLGYLKNTAVLAVDQDAVDASRIVSNGNQQVFSKTESDGSVIIGLFNYSGSSSQTVSVNLAAAGITGSPTATDLWTGSSIGTISGTYSVNLGPGAVQLLRTPPGTSTATEYVSTASGRCLDDPNSNTTPGTLQEIWDCHHGPNQEWTYSGGTLRTLGLCLDAFNQGTTSGTKIDLYSCNGQSNQQWTLNSNGTITGVQSGLCLDVTGGGASANGTGVELWTCNGGSNQKWTKA</sequence>
<dbReference type="PRINTS" id="PR00740">
    <property type="entry name" value="GLHYDRLASE27"/>
</dbReference>
<dbReference type="InterPro" id="IPR035992">
    <property type="entry name" value="Ricin_B-like_lectins"/>
</dbReference>
<comment type="similarity">
    <text evidence="1 5">Belongs to the glycosyl hydrolase 27 family.</text>
</comment>
<feature type="domain" description="Ricin B lectin" evidence="7">
    <location>
        <begin position="462"/>
        <end position="586"/>
    </location>
</feature>
<dbReference type="InterPro" id="IPR017853">
    <property type="entry name" value="GH"/>
</dbReference>
<dbReference type="InterPro" id="IPR006311">
    <property type="entry name" value="TAT_signal"/>
</dbReference>
<evidence type="ECO:0000256" key="4">
    <source>
        <dbReference type="ARBA" id="ARBA00023295"/>
    </source>
</evidence>
<dbReference type="InterPro" id="IPR000772">
    <property type="entry name" value="Ricin_B_lectin"/>
</dbReference>
<dbReference type="CDD" id="cd23418">
    <property type="entry name" value="beta-trefoil_Ricin_XLN-like"/>
    <property type="match status" value="1"/>
</dbReference>
<accession>A0ABV6UKV7</accession>
<name>A0ABV6UKV7_9ACTN</name>
<keyword evidence="4 5" id="KW-0326">Glycosidase</keyword>
<dbReference type="CDD" id="cd14792">
    <property type="entry name" value="GH27"/>
    <property type="match status" value="1"/>
</dbReference>
<evidence type="ECO:0000256" key="6">
    <source>
        <dbReference type="SAM" id="SignalP"/>
    </source>
</evidence>
<comment type="catalytic activity">
    <reaction evidence="5">
        <text>Hydrolysis of terminal, non-reducing alpha-D-galactose residues in alpha-D-galactosides, including galactose oligosaccharides, galactomannans and galactolipids.</text>
        <dbReference type="EC" id="3.2.1.22"/>
    </reaction>
</comment>
<dbReference type="EC" id="3.2.1.22" evidence="5"/>
<dbReference type="SUPFAM" id="SSF51445">
    <property type="entry name" value="(Trans)glycosidases"/>
    <property type="match status" value="1"/>
</dbReference>
<keyword evidence="3 5" id="KW-0378">Hydrolase</keyword>
<gene>
    <name evidence="8" type="ORF">ACEZDJ_12355</name>
</gene>
<organism evidence="8 9">
    <name type="scientific">Streptacidiphilus cavernicola</name>
    <dbReference type="NCBI Taxonomy" id="3342716"/>
    <lineage>
        <taxon>Bacteria</taxon>
        <taxon>Bacillati</taxon>
        <taxon>Actinomycetota</taxon>
        <taxon>Actinomycetes</taxon>
        <taxon>Kitasatosporales</taxon>
        <taxon>Streptomycetaceae</taxon>
        <taxon>Streptacidiphilus</taxon>
    </lineage>
</organism>
<dbReference type="InterPro" id="IPR041233">
    <property type="entry name" value="Melibiase_C"/>
</dbReference>
<dbReference type="PROSITE" id="PS51318">
    <property type="entry name" value="TAT"/>
    <property type="match status" value="1"/>
</dbReference>
<dbReference type="InterPro" id="IPR013785">
    <property type="entry name" value="Aldolase_TIM"/>
</dbReference>
<dbReference type="Pfam" id="PF00652">
    <property type="entry name" value="Ricin_B_lectin"/>
    <property type="match status" value="1"/>
</dbReference>
<dbReference type="InterPro" id="IPR013780">
    <property type="entry name" value="Glyco_hydro_b"/>
</dbReference>
<dbReference type="Gene3D" id="2.60.40.1180">
    <property type="entry name" value="Golgi alpha-mannosidase II"/>
    <property type="match status" value="1"/>
</dbReference>
<dbReference type="InterPro" id="IPR002241">
    <property type="entry name" value="Glyco_hydro_27"/>
</dbReference>
<dbReference type="PANTHER" id="PTHR11452">
    <property type="entry name" value="ALPHA-GALACTOSIDASE/ALPHA-N-ACETYLGALACTOSAMINIDASE"/>
    <property type="match status" value="1"/>
</dbReference>
<feature type="chain" id="PRO_5045416064" description="Alpha-galactosidase" evidence="6">
    <location>
        <begin position="40"/>
        <end position="586"/>
    </location>
</feature>
<reference evidence="8 9" key="1">
    <citation type="submission" date="2024-09" db="EMBL/GenBank/DDBJ databases">
        <authorList>
            <person name="Lee S.D."/>
        </authorList>
    </citation>
    <scope>NUCLEOTIDE SEQUENCE [LARGE SCALE GENOMIC DNA]</scope>
    <source>
        <strain evidence="8 9">N1-5</strain>
    </source>
</reference>
<dbReference type="Pfam" id="PF16499">
    <property type="entry name" value="Melibiase_2"/>
    <property type="match status" value="2"/>
</dbReference>
<keyword evidence="5" id="KW-1015">Disulfide bond</keyword>
<keyword evidence="2 6" id="KW-0732">Signal</keyword>
<comment type="caution">
    <text evidence="8">The sequence shown here is derived from an EMBL/GenBank/DDBJ whole genome shotgun (WGS) entry which is preliminary data.</text>
</comment>